<proteinExistence type="predicted"/>
<dbReference type="Proteomes" id="UP001172102">
    <property type="component" value="Unassembled WGS sequence"/>
</dbReference>
<sequence>MRPSTCNHYFTANLQKVGAERDIKNNSKGNTNQVVVDLHDILRSYYKVSRKRFVDVICRHVIEHFLLEGSESPLKVLAHSRVHLDYGRYEA</sequence>
<dbReference type="PROSITE" id="PS51388">
    <property type="entry name" value="GED"/>
    <property type="match status" value="1"/>
</dbReference>
<reference evidence="2" key="1">
    <citation type="submission" date="2023-06" db="EMBL/GenBank/DDBJ databases">
        <title>Genome-scale phylogeny and comparative genomics of the fungal order Sordariales.</title>
        <authorList>
            <consortium name="Lawrence Berkeley National Laboratory"/>
            <person name="Hensen N."/>
            <person name="Bonometti L."/>
            <person name="Westerberg I."/>
            <person name="Brannstrom I.O."/>
            <person name="Guillou S."/>
            <person name="Cros-Aarteil S."/>
            <person name="Calhoun S."/>
            <person name="Haridas S."/>
            <person name="Kuo A."/>
            <person name="Mondo S."/>
            <person name="Pangilinan J."/>
            <person name="Riley R."/>
            <person name="Labutti K."/>
            <person name="Andreopoulos B."/>
            <person name="Lipzen A."/>
            <person name="Chen C."/>
            <person name="Yanf M."/>
            <person name="Daum C."/>
            <person name="Ng V."/>
            <person name="Clum A."/>
            <person name="Steindorff A."/>
            <person name="Ohm R."/>
            <person name="Martin F."/>
            <person name="Silar P."/>
            <person name="Natvig D."/>
            <person name="Lalanne C."/>
            <person name="Gautier V."/>
            <person name="Ament-Velasquez S.L."/>
            <person name="Kruys A."/>
            <person name="Hutchinson M.I."/>
            <person name="Powell A.J."/>
            <person name="Barry K."/>
            <person name="Miller A.N."/>
            <person name="Grigoriev I.V."/>
            <person name="Debuchy R."/>
            <person name="Gladieux P."/>
            <person name="Thoren M.H."/>
            <person name="Johannesson H."/>
        </authorList>
    </citation>
    <scope>NUCLEOTIDE SEQUENCE</scope>
    <source>
        <strain evidence="2">SMH4607-1</strain>
    </source>
</reference>
<comment type="caution">
    <text evidence="2">The sequence shown here is derived from an EMBL/GenBank/DDBJ whole genome shotgun (WGS) entry which is preliminary data.</text>
</comment>
<evidence type="ECO:0000259" key="1">
    <source>
        <dbReference type="PROSITE" id="PS51388"/>
    </source>
</evidence>
<feature type="domain" description="GED" evidence="1">
    <location>
        <begin position="35"/>
        <end position="91"/>
    </location>
</feature>
<dbReference type="AlphaFoldDB" id="A0AA40DSL6"/>
<accession>A0AA40DSL6</accession>
<name>A0AA40DSL6_9PEZI</name>
<keyword evidence="3" id="KW-1185">Reference proteome</keyword>
<gene>
    <name evidence="2" type="ORF">B0H67DRAFT_578725</name>
</gene>
<dbReference type="InterPro" id="IPR020850">
    <property type="entry name" value="GED_dom"/>
</dbReference>
<evidence type="ECO:0000313" key="2">
    <source>
        <dbReference type="EMBL" id="KAK0714664.1"/>
    </source>
</evidence>
<protein>
    <recommendedName>
        <fullName evidence="1">GED domain-containing protein</fullName>
    </recommendedName>
</protein>
<evidence type="ECO:0000313" key="3">
    <source>
        <dbReference type="Proteomes" id="UP001172102"/>
    </source>
</evidence>
<dbReference type="EMBL" id="JAUKUA010000004">
    <property type="protein sequence ID" value="KAK0714664.1"/>
    <property type="molecule type" value="Genomic_DNA"/>
</dbReference>
<organism evidence="2 3">
    <name type="scientific">Lasiosphaeris hirsuta</name>
    <dbReference type="NCBI Taxonomy" id="260670"/>
    <lineage>
        <taxon>Eukaryota</taxon>
        <taxon>Fungi</taxon>
        <taxon>Dikarya</taxon>
        <taxon>Ascomycota</taxon>
        <taxon>Pezizomycotina</taxon>
        <taxon>Sordariomycetes</taxon>
        <taxon>Sordariomycetidae</taxon>
        <taxon>Sordariales</taxon>
        <taxon>Lasiosphaeriaceae</taxon>
        <taxon>Lasiosphaeris</taxon>
    </lineage>
</organism>